<dbReference type="EMBL" id="FPHH01000127">
    <property type="protein sequence ID" value="SFV69792.1"/>
    <property type="molecule type" value="Genomic_DNA"/>
</dbReference>
<sequence>MKKIVSSLLLGSLLLSTVASADFTRIEAGVGAWSYKPSGYLSYTDNYGTLRNDSLEKDQTSAYAWIFIKHPIPVIPNLRLEYTTLHDDGKASGSYDGIYAPLGTPSSWDLTQYDVIPYYNILDNTFWTTIDIGIDVKFIESDYTAKGVSQIPGANILSTVTGIPTDYNEKDNVIVPLAYLRGRIEIPTTNLGLETDAKYISYDDNTAYDIRAKIDYTFDSVPVVQPAIEVGYRIQKYDITSDDKKTKIDMDFSGGYLGIMARF</sequence>
<organism evidence="1">
    <name type="scientific">hydrothermal vent metagenome</name>
    <dbReference type="NCBI Taxonomy" id="652676"/>
    <lineage>
        <taxon>unclassified sequences</taxon>
        <taxon>metagenomes</taxon>
        <taxon>ecological metagenomes</taxon>
    </lineage>
</organism>
<dbReference type="NCBIfam" id="TIGR04219">
    <property type="entry name" value="OMP_w_GlyGly"/>
    <property type="match status" value="1"/>
</dbReference>
<evidence type="ECO:0008006" key="2">
    <source>
        <dbReference type="Google" id="ProtNLM"/>
    </source>
</evidence>
<gene>
    <name evidence="1" type="ORF">MNB_SM-5-736</name>
</gene>
<reference evidence="1" key="1">
    <citation type="submission" date="2016-10" db="EMBL/GenBank/DDBJ databases">
        <authorList>
            <person name="de Groot N.N."/>
        </authorList>
    </citation>
    <scope>NUCLEOTIDE SEQUENCE</scope>
</reference>
<dbReference type="AlphaFoldDB" id="A0A1W1CVT8"/>
<accession>A0A1W1CVT8</accession>
<protein>
    <recommendedName>
        <fullName evidence="2">Outer membrane protein</fullName>
    </recommendedName>
</protein>
<dbReference type="InterPro" id="IPR026387">
    <property type="entry name" value="OMP_w_GlyGly"/>
</dbReference>
<evidence type="ECO:0000313" key="1">
    <source>
        <dbReference type="EMBL" id="SFV69792.1"/>
    </source>
</evidence>
<name>A0A1W1CVT8_9ZZZZ</name>
<proteinExistence type="predicted"/>